<dbReference type="InterPro" id="IPR002293">
    <property type="entry name" value="AA/rel_permease1"/>
</dbReference>
<keyword evidence="3 5" id="KW-1133">Transmembrane helix</keyword>
<dbReference type="GO" id="GO:0016020">
    <property type="term" value="C:membrane"/>
    <property type="evidence" value="ECO:0007669"/>
    <property type="project" value="UniProtKB-SubCell"/>
</dbReference>
<evidence type="ECO:0000256" key="3">
    <source>
        <dbReference type="ARBA" id="ARBA00022989"/>
    </source>
</evidence>
<feature type="transmembrane region" description="Helical" evidence="5">
    <location>
        <begin position="305"/>
        <end position="332"/>
    </location>
</feature>
<feature type="transmembrane region" description="Helical" evidence="5">
    <location>
        <begin position="143"/>
        <end position="164"/>
    </location>
</feature>
<accession>A0A6I3SJX8</accession>
<dbReference type="Proteomes" id="UP000430670">
    <property type="component" value="Unassembled WGS sequence"/>
</dbReference>
<gene>
    <name evidence="6" type="ORF">GJ688_08530</name>
</gene>
<dbReference type="PANTHER" id="PTHR47704:SF1">
    <property type="entry name" value="POTASSIUM TRANSPORTER KIMA"/>
    <property type="match status" value="1"/>
</dbReference>
<feature type="transmembrane region" description="Helical" evidence="5">
    <location>
        <begin position="259"/>
        <end position="285"/>
    </location>
</feature>
<dbReference type="Pfam" id="PF13520">
    <property type="entry name" value="AA_permease_2"/>
    <property type="match status" value="1"/>
</dbReference>
<name>A0A6I3SJX8_HELMO</name>
<feature type="transmembrane region" description="Helical" evidence="5">
    <location>
        <begin position="381"/>
        <end position="401"/>
    </location>
</feature>
<dbReference type="InterPro" id="IPR053153">
    <property type="entry name" value="APC_K+_Transporter"/>
</dbReference>
<evidence type="ECO:0000313" key="6">
    <source>
        <dbReference type="EMBL" id="MTV49022.1"/>
    </source>
</evidence>
<dbReference type="OrthoDB" id="9759676at2"/>
<evidence type="ECO:0000256" key="4">
    <source>
        <dbReference type="ARBA" id="ARBA00023136"/>
    </source>
</evidence>
<comment type="subcellular location">
    <subcellularLocation>
        <location evidence="1">Membrane</location>
        <topology evidence="1">Multi-pass membrane protein</topology>
    </subcellularLocation>
</comment>
<reference evidence="6 7" key="1">
    <citation type="submission" date="2019-11" db="EMBL/GenBank/DDBJ databases">
        <title>Whole-genome sequence of a the green, strictly anaerobic photosynthetic bacterium Heliobacillus mobilis DSM 6151.</title>
        <authorList>
            <person name="Kyndt J.A."/>
            <person name="Meyer T.E."/>
        </authorList>
    </citation>
    <scope>NUCLEOTIDE SEQUENCE [LARGE SCALE GENOMIC DNA]</scope>
    <source>
        <strain evidence="6 7">DSM 6151</strain>
    </source>
</reference>
<dbReference type="AlphaFoldDB" id="A0A6I3SJX8"/>
<evidence type="ECO:0000313" key="7">
    <source>
        <dbReference type="Proteomes" id="UP000430670"/>
    </source>
</evidence>
<comment type="caution">
    <text evidence="6">The sequence shown here is derived from an EMBL/GenBank/DDBJ whole genome shotgun (WGS) entry which is preliminary data.</text>
</comment>
<keyword evidence="7" id="KW-1185">Reference proteome</keyword>
<feature type="transmembrane region" description="Helical" evidence="5">
    <location>
        <begin position="105"/>
        <end position="131"/>
    </location>
</feature>
<keyword evidence="2 5" id="KW-0812">Transmembrane</keyword>
<evidence type="ECO:0000256" key="5">
    <source>
        <dbReference type="SAM" id="Phobius"/>
    </source>
</evidence>
<feature type="transmembrane region" description="Helical" evidence="5">
    <location>
        <begin position="353"/>
        <end position="375"/>
    </location>
</feature>
<dbReference type="GO" id="GO:0022857">
    <property type="term" value="F:transmembrane transporter activity"/>
    <property type="evidence" value="ECO:0007669"/>
    <property type="project" value="InterPro"/>
</dbReference>
<protein>
    <submittedName>
        <fullName evidence="6">Amino acid permease</fullName>
    </submittedName>
</protein>
<evidence type="ECO:0000256" key="1">
    <source>
        <dbReference type="ARBA" id="ARBA00004141"/>
    </source>
</evidence>
<evidence type="ECO:0000256" key="2">
    <source>
        <dbReference type="ARBA" id="ARBA00022692"/>
    </source>
</evidence>
<feature type="transmembrane region" description="Helical" evidence="5">
    <location>
        <begin position="413"/>
        <end position="433"/>
    </location>
</feature>
<proteinExistence type="predicted"/>
<keyword evidence="4 5" id="KW-0472">Membrane</keyword>
<feature type="transmembrane region" description="Helical" evidence="5">
    <location>
        <begin position="439"/>
        <end position="455"/>
    </location>
</feature>
<feature type="transmembrane region" description="Helical" evidence="5">
    <location>
        <begin position="176"/>
        <end position="197"/>
    </location>
</feature>
<sequence>MIQGGSNLLRRLLIGSKLHNRQLSHETINKPKALAIFASDALSSVAYATEEILLVLAALGQLAFHYLPSIAFCIVLLLLTVILSYTQVIKTYPEGGGAYSVAKEFLGPTYGCIIGASLVIDYVLTIAVSISSGTAAITSAFPWLFPYTVYIAVFFIVVLTIINLRGISESANILAYPPYLFIFSMLSLLVTGVYRYLTGDFTPPVTPVQAHTANLGSLLFVWILLKAFAGGCTALTGVEAVADGVPSFKEPKESNAIKVLFALGSLSVILFGGISILAGWIHVLPEHGETLVSQIAELVFGGRNLMYYFLQAATAVILILAANTAFAGAPIMAAKLAAEGYIPRIFALRGDRLVFNNGILLLCAGAISLVILFHGSVHSLIPLYAVGVFLAFTIAQIGMVVRWNRLKPKGYKLNALINGIGGTVTGIVTIVIATTKFMAGAWLVLIAIPLLVLLFKKIKKHYSAISHELSSQNQSPYYVVKNYILIPMSSLSKPALNALEFAKSMSNEDTDIRIVHVSSNPETADKLRKKLEEKQINFELVIVESPYRELIDPLVNYIDNLEKDLKIGEVITVIVPEFVTHTWWHYLLHNQTGFLLRTVLLLKKNTIVASVPYHLKGM</sequence>
<dbReference type="Gene3D" id="1.20.1740.10">
    <property type="entry name" value="Amino acid/polyamine transporter I"/>
    <property type="match status" value="1"/>
</dbReference>
<feature type="transmembrane region" description="Helical" evidence="5">
    <location>
        <begin position="217"/>
        <end position="238"/>
    </location>
</feature>
<dbReference type="PANTHER" id="PTHR47704">
    <property type="entry name" value="POTASSIUM TRANSPORTER KIMA"/>
    <property type="match status" value="1"/>
</dbReference>
<feature type="transmembrane region" description="Helical" evidence="5">
    <location>
        <begin position="63"/>
        <end position="85"/>
    </location>
</feature>
<dbReference type="EMBL" id="WNKU01000008">
    <property type="protein sequence ID" value="MTV49022.1"/>
    <property type="molecule type" value="Genomic_DNA"/>
</dbReference>
<organism evidence="6 7">
    <name type="scientific">Heliobacterium mobile</name>
    <name type="common">Heliobacillus mobilis</name>
    <dbReference type="NCBI Taxonomy" id="28064"/>
    <lineage>
        <taxon>Bacteria</taxon>
        <taxon>Bacillati</taxon>
        <taxon>Bacillota</taxon>
        <taxon>Clostridia</taxon>
        <taxon>Eubacteriales</taxon>
        <taxon>Heliobacteriaceae</taxon>
        <taxon>Heliobacterium</taxon>
    </lineage>
</organism>